<evidence type="ECO:0000313" key="1">
    <source>
        <dbReference type="EMBL" id="CAI0434177.1"/>
    </source>
</evidence>
<name>A0AAV0LJU9_9ROSI</name>
<dbReference type="PANTHER" id="PTHR33095:SF127">
    <property type="entry name" value="OS05G0578100 PROTEIN"/>
    <property type="match status" value="1"/>
</dbReference>
<accession>A0AAV0LJU9</accession>
<dbReference type="EMBL" id="CAMGYJ010000006">
    <property type="protein sequence ID" value="CAI0434177.1"/>
    <property type="molecule type" value="Genomic_DNA"/>
</dbReference>
<organism evidence="1 2">
    <name type="scientific">Linum tenue</name>
    <dbReference type="NCBI Taxonomy" id="586396"/>
    <lineage>
        <taxon>Eukaryota</taxon>
        <taxon>Viridiplantae</taxon>
        <taxon>Streptophyta</taxon>
        <taxon>Embryophyta</taxon>
        <taxon>Tracheophyta</taxon>
        <taxon>Spermatophyta</taxon>
        <taxon>Magnoliopsida</taxon>
        <taxon>eudicotyledons</taxon>
        <taxon>Gunneridae</taxon>
        <taxon>Pentapetalae</taxon>
        <taxon>rosids</taxon>
        <taxon>fabids</taxon>
        <taxon>Malpighiales</taxon>
        <taxon>Linaceae</taxon>
        <taxon>Linum</taxon>
    </lineage>
</organism>
<dbReference type="PROSITE" id="PS51257">
    <property type="entry name" value="PROKAR_LIPOPROTEIN"/>
    <property type="match status" value="1"/>
</dbReference>
<proteinExistence type="predicted"/>
<protein>
    <submittedName>
        <fullName evidence="1">Uncharacterized protein</fullName>
    </submittedName>
</protein>
<dbReference type="PANTHER" id="PTHR33095">
    <property type="entry name" value="OS07G0619500 PROTEIN"/>
    <property type="match status" value="1"/>
</dbReference>
<dbReference type="Proteomes" id="UP001154282">
    <property type="component" value="Unassembled WGS sequence"/>
</dbReference>
<gene>
    <name evidence="1" type="ORF">LITE_LOCUS24181</name>
</gene>
<evidence type="ECO:0000313" key="2">
    <source>
        <dbReference type="Proteomes" id="UP001154282"/>
    </source>
</evidence>
<sequence>MVRAFELGSEAVVQWYSVSSSYSCDRLADIAAAEAAANSSGNDDEFEFVSFSCADPDAIELGDRQQLVSSVFYPGRGEIGSRSEGETVAGRAAKTAASAHEVFYTKSRALKDGDRRWSYLSYRQELLVGFFSNVNGFSRTLTPF</sequence>
<comment type="caution">
    <text evidence="1">The sequence shown here is derived from an EMBL/GenBank/DDBJ whole genome shotgun (WGS) entry which is preliminary data.</text>
</comment>
<dbReference type="AlphaFoldDB" id="A0AAV0LJU9"/>
<keyword evidence="2" id="KW-1185">Reference proteome</keyword>
<reference evidence="1" key="1">
    <citation type="submission" date="2022-08" db="EMBL/GenBank/DDBJ databases">
        <authorList>
            <person name="Gutierrez-Valencia J."/>
        </authorList>
    </citation>
    <scope>NUCLEOTIDE SEQUENCE</scope>
</reference>